<dbReference type="InterPro" id="IPR037066">
    <property type="entry name" value="Plug_dom_sf"/>
</dbReference>
<feature type="chain" id="PRO_5045058162" evidence="12">
    <location>
        <begin position="31"/>
        <end position="979"/>
    </location>
</feature>
<dbReference type="Pfam" id="PF07715">
    <property type="entry name" value="Plug"/>
    <property type="match status" value="1"/>
</dbReference>
<evidence type="ECO:0000256" key="9">
    <source>
        <dbReference type="PROSITE-ProRule" id="PRU01360"/>
    </source>
</evidence>
<keyword evidence="8 9" id="KW-0998">Cell outer membrane</keyword>
<evidence type="ECO:0000256" key="11">
    <source>
        <dbReference type="RuleBase" id="RU003357"/>
    </source>
</evidence>
<comment type="caution">
    <text evidence="15">The sequence shown here is derived from an EMBL/GenBank/DDBJ whole genome shotgun (WGS) entry which is preliminary data.</text>
</comment>
<evidence type="ECO:0000313" key="15">
    <source>
        <dbReference type="EMBL" id="MEE2001445.1"/>
    </source>
</evidence>
<protein>
    <submittedName>
        <fullName evidence="15">TonB-dependent receptor</fullName>
    </submittedName>
</protein>
<dbReference type="PANTHER" id="PTHR47234:SF2">
    <property type="entry name" value="TONB-DEPENDENT RECEPTOR"/>
    <property type="match status" value="1"/>
</dbReference>
<accession>A0ABU7J678</accession>
<keyword evidence="15" id="KW-0675">Receptor</keyword>
<dbReference type="Gene3D" id="2.170.130.10">
    <property type="entry name" value="TonB-dependent receptor, plug domain"/>
    <property type="match status" value="1"/>
</dbReference>
<dbReference type="RefSeq" id="WP_330128547.1">
    <property type="nucleotide sequence ID" value="NZ_JAUHLI010000007.1"/>
</dbReference>
<keyword evidence="7 9" id="KW-0472">Membrane</keyword>
<evidence type="ECO:0000256" key="12">
    <source>
        <dbReference type="SAM" id="SignalP"/>
    </source>
</evidence>
<evidence type="ECO:0000259" key="14">
    <source>
        <dbReference type="Pfam" id="PF07715"/>
    </source>
</evidence>
<dbReference type="EMBL" id="JAUHLI010000007">
    <property type="protein sequence ID" value="MEE2001445.1"/>
    <property type="molecule type" value="Genomic_DNA"/>
</dbReference>
<dbReference type="PROSITE" id="PS52016">
    <property type="entry name" value="TONB_DEPENDENT_REC_3"/>
    <property type="match status" value="1"/>
</dbReference>
<dbReference type="InterPro" id="IPR036942">
    <property type="entry name" value="Beta-barrel_TonB_sf"/>
</dbReference>
<evidence type="ECO:0000256" key="7">
    <source>
        <dbReference type="ARBA" id="ARBA00023136"/>
    </source>
</evidence>
<evidence type="ECO:0000313" key="16">
    <source>
        <dbReference type="Proteomes" id="UP001336314"/>
    </source>
</evidence>
<dbReference type="SUPFAM" id="SSF56935">
    <property type="entry name" value="Porins"/>
    <property type="match status" value="1"/>
</dbReference>
<dbReference type="InterPro" id="IPR039426">
    <property type="entry name" value="TonB-dep_rcpt-like"/>
</dbReference>
<keyword evidence="6 11" id="KW-0798">TonB box</keyword>
<keyword evidence="2 9" id="KW-0813">Transport</keyword>
<feature type="domain" description="TonB-dependent receptor plug" evidence="14">
    <location>
        <begin position="60"/>
        <end position="179"/>
    </location>
</feature>
<comment type="similarity">
    <text evidence="9 11">Belongs to the TonB-dependent receptor family.</text>
</comment>
<sequence>MFIQNKTNKAVQLALAFGAASLLAVPAAVSAETEENQEATEIRPERIQVVGSRIRTDGIDSATPIEIISSEIVASQGLTTVGELLRTATVASGSNQLVSAMSVGSVTEGGAGNESISMRGLGANRTLVLLNGRRAGPAGTRGQVNAFDMNALPVSIVERVEVLKDGASSLYGSDAVAGVINIITKRGDDSSVNFSMNQPFESGGERFRIDATYGKTFDRGSFRVVADYRYDKELARGDRKHFDCSERYIFTADGSERLDPIDPRTGQIHCSDLPYGMWLWNAGAGNYLATINSFDYDGLHAAAGRTPYTAVNPGDISTPNGWYPVGYDAESDGWLDTNHPFLRLATMNPENKVASVYGQFNYDLTDNISFYSELMHNRRQTTINGYRQFWEPFIPAWFGLVDGWDGDVYLDPTTVTDHSGNVTTINYTRGVIGFEGSLGDWDWDVSYQRSLNRGNYDTKIILEDALVMASDAIWGDPCEGEFTPISNRPCYAVPFFDPEYIRGNHNQQTKDFLYGMDYGRTIYKQDTLDAYITGDVFELPAGSIATAVGLAYQTDEIKDTPGENTLANNSWGMTGAGVTAGKSNTKAVYGEVKIPLLNDLPLVEFMELTASARYTDVSTYGSGTTYKAGLFWEIGQGFSLRAGRGTSFRAPALFELFLDNQTSFFDQRNDPCWNWGAREDDGSINPNVAANCAADGVPRDYAQDFGSGTQITGGGAGVLEAETSVSKNIGLVYTSRNNVFAASMDYYDVVIDDQVSDVGGINVLNLCYASENFGNEPFCDQVTRRPGTGGDWGIDTVRGGYVNVAQQKVRGVDFVLSYNDDTPFGHLRMTLNHSLQIERSFKQFPDSDPIQYIGRLGNPRHSGTLYNTLRRDDWTFNWNITYYSKVNDYDRFADGPFFNYRGTPARRVFEAPTTIYHTFSASTGFDNGLDLTVGVANAFDKKPPVTSTSSAIANVGNALLYSQYDQFGRRVFMNLSYNF</sequence>
<evidence type="ECO:0000256" key="3">
    <source>
        <dbReference type="ARBA" id="ARBA00022452"/>
    </source>
</evidence>
<evidence type="ECO:0000256" key="8">
    <source>
        <dbReference type="ARBA" id="ARBA00023237"/>
    </source>
</evidence>
<feature type="signal peptide" evidence="12">
    <location>
        <begin position="1"/>
        <end position="30"/>
    </location>
</feature>
<dbReference type="InterPro" id="IPR012910">
    <property type="entry name" value="Plug_dom"/>
</dbReference>
<dbReference type="Pfam" id="PF00593">
    <property type="entry name" value="TonB_dep_Rec_b-barrel"/>
    <property type="match status" value="1"/>
</dbReference>
<dbReference type="Gene3D" id="2.40.170.20">
    <property type="entry name" value="TonB-dependent receptor, beta-barrel domain"/>
    <property type="match status" value="1"/>
</dbReference>
<evidence type="ECO:0000259" key="13">
    <source>
        <dbReference type="Pfam" id="PF00593"/>
    </source>
</evidence>
<evidence type="ECO:0000256" key="5">
    <source>
        <dbReference type="ARBA" id="ARBA00022729"/>
    </source>
</evidence>
<dbReference type="PANTHER" id="PTHR47234">
    <property type="match status" value="1"/>
</dbReference>
<evidence type="ECO:0000256" key="4">
    <source>
        <dbReference type="ARBA" id="ARBA00022692"/>
    </source>
</evidence>
<comment type="subcellular location">
    <subcellularLocation>
        <location evidence="1 9">Cell outer membrane</location>
        <topology evidence="1 9">Multi-pass membrane protein</topology>
    </subcellularLocation>
</comment>
<dbReference type="PROSITE" id="PS01156">
    <property type="entry name" value="TONB_DEPENDENT_REC_2"/>
    <property type="match status" value="1"/>
</dbReference>
<evidence type="ECO:0000256" key="6">
    <source>
        <dbReference type="ARBA" id="ARBA00023077"/>
    </source>
</evidence>
<name>A0ABU7J678_9GAMM</name>
<evidence type="ECO:0000256" key="1">
    <source>
        <dbReference type="ARBA" id="ARBA00004571"/>
    </source>
</evidence>
<gene>
    <name evidence="15" type="ORF">QWY20_08265</name>
</gene>
<dbReference type="InterPro" id="IPR010917">
    <property type="entry name" value="TonB_rcpt_CS"/>
</dbReference>
<keyword evidence="3 9" id="KW-1134">Transmembrane beta strand</keyword>
<proteinExistence type="inferred from homology"/>
<reference evidence="15 16" key="1">
    <citation type="submission" date="2023-07" db="EMBL/GenBank/DDBJ databases">
        <title>Alkalimonas sp., MEB108 novel, alkaliphilic bacterium isolated from Lonar Lake, India.</title>
        <authorList>
            <person name="Joshi A."/>
            <person name="Thite S."/>
        </authorList>
    </citation>
    <scope>NUCLEOTIDE SEQUENCE [LARGE SCALE GENOMIC DNA]</scope>
    <source>
        <strain evidence="15 16">MEB108</strain>
    </source>
</reference>
<organism evidence="15 16">
    <name type="scientific">Alkalimonas cellulosilytica</name>
    <dbReference type="NCBI Taxonomy" id="3058395"/>
    <lineage>
        <taxon>Bacteria</taxon>
        <taxon>Pseudomonadati</taxon>
        <taxon>Pseudomonadota</taxon>
        <taxon>Gammaproteobacteria</taxon>
        <taxon>Alkalimonas</taxon>
    </lineage>
</organism>
<feature type="domain" description="TonB-dependent receptor-like beta-barrel" evidence="13">
    <location>
        <begin position="403"/>
        <end position="937"/>
    </location>
</feature>
<evidence type="ECO:0000256" key="10">
    <source>
        <dbReference type="PROSITE-ProRule" id="PRU10144"/>
    </source>
</evidence>
<evidence type="ECO:0000256" key="2">
    <source>
        <dbReference type="ARBA" id="ARBA00022448"/>
    </source>
</evidence>
<dbReference type="Proteomes" id="UP001336314">
    <property type="component" value="Unassembled WGS sequence"/>
</dbReference>
<dbReference type="InterPro" id="IPR000531">
    <property type="entry name" value="Beta-barrel_TonB"/>
</dbReference>
<feature type="short sequence motif" description="TonB C-terminal box" evidence="10">
    <location>
        <begin position="962"/>
        <end position="979"/>
    </location>
</feature>
<keyword evidence="16" id="KW-1185">Reference proteome</keyword>
<keyword evidence="4 9" id="KW-0812">Transmembrane</keyword>
<keyword evidence="5 12" id="KW-0732">Signal</keyword>